<evidence type="ECO:0000313" key="14">
    <source>
        <dbReference type="Proteomes" id="UP000824081"/>
    </source>
</evidence>
<gene>
    <name evidence="10" type="primary">pheA</name>
    <name evidence="13" type="ORF">IAC57_06365</name>
</gene>
<comment type="catalytic activity">
    <reaction evidence="8 10">
        <text>prephenate + H(+) = 3-phenylpyruvate + CO2 + H2O</text>
        <dbReference type="Rhea" id="RHEA:21648"/>
        <dbReference type="ChEBI" id="CHEBI:15377"/>
        <dbReference type="ChEBI" id="CHEBI:15378"/>
        <dbReference type="ChEBI" id="CHEBI:16526"/>
        <dbReference type="ChEBI" id="CHEBI:18005"/>
        <dbReference type="ChEBI" id="CHEBI:29934"/>
        <dbReference type="EC" id="4.2.1.51"/>
    </reaction>
</comment>
<organism evidence="13 14">
    <name type="scientific">Candidatus Scatosoma pullistercoris</name>
    <dbReference type="NCBI Taxonomy" id="2840934"/>
    <lineage>
        <taxon>Bacteria</taxon>
        <taxon>Bacillati</taxon>
        <taxon>Bacillota</taxon>
        <taxon>Clostridia</taxon>
        <taxon>Candidatus Scatosoma</taxon>
    </lineage>
</organism>
<dbReference type="InterPro" id="IPR002912">
    <property type="entry name" value="ACT_dom"/>
</dbReference>
<evidence type="ECO:0000256" key="1">
    <source>
        <dbReference type="ARBA" id="ARBA00004741"/>
    </source>
</evidence>
<keyword evidence="4 10" id="KW-0028">Amino-acid biosynthesis</keyword>
<keyword evidence="6 10" id="KW-0584">Phenylalanine biosynthesis</keyword>
<keyword evidence="7 10" id="KW-0456">Lyase</keyword>
<dbReference type="CDD" id="cd04905">
    <property type="entry name" value="ACT_CM-PDT"/>
    <property type="match status" value="1"/>
</dbReference>
<dbReference type="Pfam" id="PF01842">
    <property type="entry name" value="ACT"/>
    <property type="match status" value="1"/>
</dbReference>
<evidence type="ECO:0000256" key="7">
    <source>
        <dbReference type="ARBA" id="ARBA00023239"/>
    </source>
</evidence>
<dbReference type="PANTHER" id="PTHR21022:SF19">
    <property type="entry name" value="PREPHENATE DEHYDRATASE-RELATED"/>
    <property type="match status" value="1"/>
</dbReference>
<evidence type="ECO:0000256" key="4">
    <source>
        <dbReference type="ARBA" id="ARBA00022605"/>
    </source>
</evidence>
<evidence type="ECO:0000256" key="3">
    <source>
        <dbReference type="ARBA" id="ARBA00021872"/>
    </source>
</evidence>
<dbReference type="InterPro" id="IPR008242">
    <property type="entry name" value="Chor_mutase/pphenate_deHydtase"/>
</dbReference>
<evidence type="ECO:0000259" key="12">
    <source>
        <dbReference type="PROSITE" id="PS51671"/>
    </source>
</evidence>
<dbReference type="InterPro" id="IPR045865">
    <property type="entry name" value="ACT-like_dom_sf"/>
</dbReference>
<protein>
    <recommendedName>
        <fullName evidence="3 10">Prephenate dehydratase</fullName>
        <shortName evidence="10">PDT</shortName>
        <ecNumber evidence="2 10">4.2.1.51</ecNumber>
    </recommendedName>
</protein>
<feature type="domain" description="ACT" evidence="12">
    <location>
        <begin position="203"/>
        <end position="280"/>
    </location>
</feature>
<dbReference type="SUPFAM" id="SSF53850">
    <property type="entry name" value="Periplasmic binding protein-like II"/>
    <property type="match status" value="1"/>
</dbReference>
<proteinExistence type="predicted"/>
<comment type="pathway">
    <text evidence="1 10">Amino-acid biosynthesis; L-phenylalanine biosynthesis; phenylpyruvate from prephenate: step 1/1.</text>
</comment>
<dbReference type="GO" id="GO:0005737">
    <property type="term" value="C:cytoplasm"/>
    <property type="evidence" value="ECO:0007669"/>
    <property type="project" value="TreeGrafter"/>
</dbReference>
<dbReference type="PIRSF" id="PIRSF001500">
    <property type="entry name" value="Chor_mut_pdt_Ppr"/>
    <property type="match status" value="1"/>
</dbReference>
<dbReference type="PROSITE" id="PS51671">
    <property type="entry name" value="ACT"/>
    <property type="match status" value="1"/>
</dbReference>
<dbReference type="GO" id="GO:0009094">
    <property type="term" value="P:L-phenylalanine biosynthetic process"/>
    <property type="evidence" value="ECO:0007669"/>
    <property type="project" value="UniProtKB-KW"/>
</dbReference>
<dbReference type="Gene3D" id="3.30.70.260">
    <property type="match status" value="1"/>
</dbReference>
<evidence type="ECO:0000256" key="9">
    <source>
        <dbReference type="PIRSR" id="PIRSR001500-2"/>
    </source>
</evidence>
<dbReference type="GO" id="GO:0004664">
    <property type="term" value="F:prephenate dehydratase activity"/>
    <property type="evidence" value="ECO:0007669"/>
    <property type="project" value="UniProtKB-UniRule"/>
</dbReference>
<evidence type="ECO:0000313" key="13">
    <source>
        <dbReference type="EMBL" id="HIU59709.1"/>
    </source>
</evidence>
<evidence type="ECO:0000256" key="10">
    <source>
        <dbReference type="RuleBase" id="RU361254"/>
    </source>
</evidence>
<dbReference type="PROSITE" id="PS51171">
    <property type="entry name" value="PREPHENATE_DEHYDR_3"/>
    <property type="match status" value="1"/>
</dbReference>
<accession>A0A9D1MG72</accession>
<dbReference type="AlphaFoldDB" id="A0A9D1MG72"/>
<dbReference type="CDD" id="cd13532">
    <property type="entry name" value="PBP2_PDT_like"/>
    <property type="match status" value="1"/>
</dbReference>
<feature type="site" description="Essential for prephenate dehydratase activity" evidence="9">
    <location>
        <position position="183"/>
    </location>
</feature>
<evidence type="ECO:0000256" key="6">
    <source>
        <dbReference type="ARBA" id="ARBA00023222"/>
    </source>
</evidence>
<dbReference type="InterPro" id="IPR001086">
    <property type="entry name" value="Preph_deHydtase"/>
</dbReference>
<evidence type="ECO:0000256" key="2">
    <source>
        <dbReference type="ARBA" id="ARBA00013147"/>
    </source>
</evidence>
<feature type="domain" description="Prephenate dehydratase" evidence="11">
    <location>
        <begin position="2"/>
        <end position="190"/>
    </location>
</feature>
<dbReference type="PROSITE" id="PS00858">
    <property type="entry name" value="PREPHENATE_DEHYDR_2"/>
    <property type="match status" value="1"/>
</dbReference>
<evidence type="ECO:0000259" key="11">
    <source>
        <dbReference type="PROSITE" id="PS51171"/>
    </source>
</evidence>
<comment type="caution">
    <text evidence="13">The sequence shown here is derived from an EMBL/GenBank/DDBJ whole genome shotgun (WGS) entry which is preliminary data.</text>
</comment>
<reference evidence="13" key="2">
    <citation type="journal article" date="2021" name="PeerJ">
        <title>Extensive microbial diversity within the chicken gut microbiome revealed by metagenomics and culture.</title>
        <authorList>
            <person name="Gilroy R."/>
            <person name="Ravi A."/>
            <person name="Getino M."/>
            <person name="Pursley I."/>
            <person name="Horton D.L."/>
            <person name="Alikhan N.F."/>
            <person name="Baker D."/>
            <person name="Gharbi K."/>
            <person name="Hall N."/>
            <person name="Watson M."/>
            <person name="Adriaenssens E.M."/>
            <person name="Foster-Nyarko E."/>
            <person name="Jarju S."/>
            <person name="Secka A."/>
            <person name="Antonio M."/>
            <person name="Oren A."/>
            <person name="Chaudhuri R.R."/>
            <person name="La Ragione R."/>
            <person name="Hildebrand F."/>
            <person name="Pallen M.J."/>
        </authorList>
    </citation>
    <scope>NUCLEOTIDE SEQUENCE</scope>
    <source>
        <strain evidence="13">11687</strain>
    </source>
</reference>
<reference evidence="13" key="1">
    <citation type="submission" date="2020-10" db="EMBL/GenBank/DDBJ databases">
        <authorList>
            <person name="Gilroy R."/>
        </authorList>
    </citation>
    <scope>NUCLEOTIDE SEQUENCE</scope>
    <source>
        <strain evidence="13">11687</strain>
    </source>
</reference>
<dbReference type="Proteomes" id="UP000824081">
    <property type="component" value="Unassembled WGS sequence"/>
</dbReference>
<dbReference type="SUPFAM" id="SSF55021">
    <property type="entry name" value="ACT-like"/>
    <property type="match status" value="1"/>
</dbReference>
<dbReference type="Gene3D" id="3.40.190.10">
    <property type="entry name" value="Periplasmic binding protein-like II"/>
    <property type="match status" value="2"/>
</dbReference>
<keyword evidence="5 10" id="KW-0057">Aromatic amino acid biosynthesis</keyword>
<dbReference type="InterPro" id="IPR018528">
    <property type="entry name" value="Preph_deHydtase_CS"/>
</dbReference>
<sequence>MKIAYLGPEDSYSHLAADTFLKTEDKGASYERDECIPFRNFSEVFHAVETGRADAAAVPIENSLEGGVLQNLDLLQASEELYAVRESLLKIDHRLIYREGTPYSEIGRVYSHRQALGQCLSFLSSRMPFASLKETESTAFGVARAAEDFSGRSAAIAGAHISFVPEGFVIGEECISDEKNNFTQFLLVKKGRKHLPRNSSRIFFSAVCPHRPGSLLALLEIIAAHGVNMSKIESRPVKDRPGDYRFFIEAETDVGSDAFDAFFREMKEKTLECKLLGAYNRT</sequence>
<dbReference type="PANTHER" id="PTHR21022">
    <property type="entry name" value="PREPHENATE DEHYDRATASE P PROTEIN"/>
    <property type="match status" value="1"/>
</dbReference>
<evidence type="ECO:0000256" key="5">
    <source>
        <dbReference type="ARBA" id="ARBA00023141"/>
    </source>
</evidence>
<evidence type="ECO:0000256" key="8">
    <source>
        <dbReference type="ARBA" id="ARBA00047848"/>
    </source>
</evidence>
<dbReference type="Pfam" id="PF00800">
    <property type="entry name" value="PDT"/>
    <property type="match status" value="1"/>
</dbReference>
<dbReference type="EMBL" id="DVMZ01000172">
    <property type="protein sequence ID" value="HIU59709.1"/>
    <property type="molecule type" value="Genomic_DNA"/>
</dbReference>
<name>A0A9D1MG72_9FIRM</name>
<dbReference type="EC" id="4.2.1.51" evidence="2 10"/>